<reference evidence="13 14" key="1">
    <citation type="submission" date="2021-03" db="EMBL/GenBank/DDBJ databases">
        <title>Sequencing the genomes of 1000 actinobacteria strains.</title>
        <authorList>
            <person name="Klenk H.-P."/>
        </authorList>
    </citation>
    <scope>NUCLEOTIDE SEQUENCE [LARGE SCALE GENOMIC DNA]</scope>
    <source>
        <strain evidence="13 14">DSM 45256</strain>
    </source>
</reference>
<dbReference type="Proteomes" id="UP001519295">
    <property type="component" value="Unassembled WGS sequence"/>
</dbReference>
<dbReference type="Gene3D" id="3.50.50.60">
    <property type="entry name" value="FAD/NAD(P)-binding domain"/>
    <property type="match status" value="2"/>
</dbReference>
<keyword evidence="9" id="KW-0411">Iron-sulfur</keyword>
<dbReference type="Pfam" id="PF07992">
    <property type="entry name" value="Pyr_redox_2"/>
    <property type="match status" value="1"/>
</dbReference>
<evidence type="ECO:0000256" key="10">
    <source>
        <dbReference type="SAM" id="MobiDB-lite"/>
    </source>
</evidence>
<keyword evidence="6" id="KW-0479">Metal-binding</keyword>
<feature type="compositionally biased region" description="Basic and acidic residues" evidence="10">
    <location>
        <begin position="383"/>
        <end position="398"/>
    </location>
</feature>
<evidence type="ECO:0000256" key="7">
    <source>
        <dbReference type="ARBA" id="ARBA00023002"/>
    </source>
</evidence>
<evidence type="ECO:0000313" key="13">
    <source>
        <dbReference type="EMBL" id="MBP2365538.1"/>
    </source>
</evidence>
<evidence type="ECO:0000256" key="6">
    <source>
        <dbReference type="ARBA" id="ARBA00022723"/>
    </source>
</evidence>
<dbReference type="InterPro" id="IPR023753">
    <property type="entry name" value="FAD/NAD-binding_dom"/>
</dbReference>
<evidence type="ECO:0000256" key="9">
    <source>
        <dbReference type="ARBA" id="ARBA00023014"/>
    </source>
</evidence>
<feature type="domain" description="NADH:flavin oxidoreductase/NADH oxidase N-terminal" evidence="11">
    <location>
        <begin position="859"/>
        <end position="1192"/>
    </location>
</feature>
<gene>
    <name evidence="13" type="ORF">JOF36_001234</name>
</gene>
<proteinExistence type="inferred from homology"/>
<feature type="compositionally biased region" description="Low complexity" evidence="10">
    <location>
        <begin position="421"/>
        <end position="445"/>
    </location>
</feature>
<dbReference type="Gene3D" id="3.40.50.720">
    <property type="entry name" value="NAD(P)-binding Rossmann-like Domain"/>
    <property type="match status" value="2"/>
</dbReference>
<dbReference type="PANTHER" id="PTHR42917">
    <property type="entry name" value="2,4-DIENOYL-COA REDUCTASE"/>
    <property type="match status" value="1"/>
</dbReference>
<dbReference type="PRINTS" id="PR00419">
    <property type="entry name" value="ADXRDTASE"/>
</dbReference>
<feature type="domain" description="NADH:flavin oxidoreductase/NADH oxidase N-terminal" evidence="11">
    <location>
        <begin position="104"/>
        <end position="355"/>
    </location>
</feature>
<dbReference type="Pfam" id="PF13450">
    <property type="entry name" value="NAD_binding_8"/>
    <property type="match status" value="1"/>
</dbReference>
<organism evidence="13 14">
    <name type="scientific">Pseudonocardia parietis</name>
    <dbReference type="NCBI Taxonomy" id="570936"/>
    <lineage>
        <taxon>Bacteria</taxon>
        <taxon>Bacillati</taxon>
        <taxon>Actinomycetota</taxon>
        <taxon>Actinomycetes</taxon>
        <taxon>Pseudonocardiales</taxon>
        <taxon>Pseudonocardiaceae</taxon>
        <taxon>Pseudonocardia</taxon>
    </lineage>
</organism>
<dbReference type="RefSeq" id="WP_307862239.1">
    <property type="nucleotide sequence ID" value="NZ_JAGINU010000001.1"/>
</dbReference>
<evidence type="ECO:0000256" key="1">
    <source>
        <dbReference type="ARBA" id="ARBA00001917"/>
    </source>
</evidence>
<dbReference type="PANTHER" id="PTHR42917:SF2">
    <property type="entry name" value="2,4-DIENOYL-COA REDUCTASE [(2E)-ENOYL-COA-PRODUCING]"/>
    <property type="match status" value="1"/>
</dbReference>
<keyword evidence="5" id="KW-0288">FMN</keyword>
<sequence length="1531" mass="157264">MLFGPHETNLGNAAREITDDHVAYYAARAAGGAGLIVVEPASVHESDHPYAYAPAAFGRRTAGRPFGRDGSPATPGFLAEMQLSGNCGSLEPAGPHLDADVPAAAGWAEVVAACRPYGTLVLAGLAHSGGQGTAAHSGHPLWAPSAVPDVVSRETPVALAPAGIDAVVRGYAEAARAAVDAGVDGVEISAGQYSLLRQFCSGLTNHRSDRYGRDRSLLLREVLAAVRDALGPAPLLSLRLCIDELAPWAGITLPDGIALARAVADEVDLLVPVVGSGLTVEATRPDLHTREAFLRERCAEVRRAMDGAAPVVLAGSVASVTVAGDALTSGDADIVEMTRAQIADPSLVALARAGTPERIRPCLLTNALAAARDPRNPVVGDELEPRSGHERTEPDPRRGPGPPHPGGDGAPGAAGAGVPGGVRSAGAAAAGARPPRGPHPTGRQPPDGPVPGSIVDHPRPVLVVGGGPAGLEAAWTLAVRGHPVTLHERSDRLGGLLHAAAVLPGRDRVALPIVWWERELRRLGVRVELRSEIDTTAVDEAEDRGVAVVLATGSRSAERGYPSEAPVLTAAELAGAVAESTVALAEQVGAVAEQVGVVAEPARAVAESPRAVAESPVAAAEPAGAVGAGGPFGIRVVLARAGIPAGAAVLVRDPLGDWTGPGTAELLASAGYVVTLSTPDAVAGHQLGRCGDLAPANARLERAGVTRALFTELRRVAGGVAELVDVHTGGVTEVACAAVVDCAARLPDRTLPDGPGRWSAGDRVAPRTLAEAVREGRRAALGIAGAGTPPGPARRALPPDRDARSRPDPGDFVPIGGAWHGRDACSRPAAGDRVPMEGTLSDRGAPCRPSVGGNVRLGDPLRLGRRELRNRIVFTAHLTGFAEGGMPTARHAAYYAARAAGGAGLVITEEHAVHPHDRPYERLIRGHDQAVLPGYRLLTDAVRGHGAVVLAQLNHNGAQGSGMYSREAVVGPSALPDPMFREVPAELDAAGIAEIVAGFADVAARCVAGGFDGVELQCSHASLLRLFLSPATNRRTDAWGGDRAGRAKIVLDVVAAVREAIGPDPVLGLRIGADERVPGGITPDDGADLARRLVATGAVDHLNTSIGVATSTLHLIEPSMHTPPGYAGHLAATLRRAVRDAGSDIPVIGVGRFTTPEQAAAALRRDECDLVGVARGQIADPDFAAKALAGRPVRRCVGCNQDCIGRVGLNLPLGCAVNPDAGRERLLIAGADVPLRPRFALHTGTHHAAEPAAGRAQRVLVVGGGPAGLSAAASLAARGHRVLLAERSAAPGGRLALAATAPGRGELGHVVTDLLRAAREAGAELRFGTDVDRNVVADLDPDAVVLATGSAPVAPHWDPDGLTVPVDEVLAGVPLPDGPVLVVDELGFHHATSTAELLAARGHDVEIVTPALVVGQDLGLTLDREGFRRRAHEAGIRCTTDRAVLGVVRLGAQSKGTARTGVQSRVELLHHLTGRIEHREVAAVVTALSTVPRARLWTELSAGSWPVYRIGDAVAPRRVDSAIREGAAALT</sequence>
<dbReference type="EMBL" id="JAGINU010000001">
    <property type="protein sequence ID" value="MBP2365538.1"/>
    <property type="molecule type" value="Genomic_DNA"/>
</dbReference>
<evidence type="ECO:0000313" key="14">
    <source>
        <dbReference type="Proteomes" id="UP001519295"/>
    </source>
</evidence>
<dbReference type="SUPFAM" id="SSF51971">
    <property type="entry name" value="Nucleotide-binding domain"/>
    <property type="match status" value="2"/>
</dbReference>
<evidence type="ECO:0000259" key="11">
    <source>
        <dbReference type="Pfam" id="PF00724"/>
    </source>
</evidence>
<name>A0ABS4VNP2_9PSEU</name>
<dbReference type="InterPro" id="IPR001155">
    <property type="entry name" value="OxRdtase_FMN_N"/>
</dbReference>
<comment type="caution">
    <text evidence="13">The sequence shown here is derived from an EMBL/GenBank/DDBJ whole genome shotgun (WGS) entry which is preliminary data.</text>
</comment>
<accession>A0ABS4VNP2</accession>
<dbReference type="InterPro" id="IPR013785">
    <property type="entry name" value="Aldolase_TIM"/>
</dbReference>
<comment type="similarity">
    <text evidence="3">In the N-terminal section; belongs to the NADH:flavin oxidoreductase/NADH oxidase family.</text>
</comment>
<feature type="compositionally biased region" description="Basic and acidic residues" evidence="10">
    <location>
        <begin position="797"/>
        <end position="809"/>
    </location>
</feature>
<evidence type="ECO:0000256" key="2">
    <source>
        <dbReference type="ARBA" id="ARBA00001966"/>
    </source>
</evidence>
<dbReference type="InterPro" id="IPR051793">
    <property type="entry name" value="NADH:flavin_oxidoreductase"/>
</dbReference>
<feature type="domain" description="FAD/NAD(P)-binding" evidence="12">
    <location>
        <begin position="1258"/>
        <end position="1356"/>
    </location>
</feature>
<evidence type="ECO:0000256" key="4">
    <source>
        <dbReference type="ARBA" id="ARBA00022630"/>
    </source>
</evidence>
<protein>
    <submittedName>
        <fullName evidence="13">Mycofactocin system FadH/OYE family oxidoreductase 2</fullName>
    </submittedName>
</protein>
<dbReference type="InterPro" id="IPR036188">
    <property type="entry name" value="FAD/NAD-bd_sf"/>
</dbReference>
<feature type="region of interest" description="Disordered" evidence="10">
    <location>
        <begin position="782"/>
        <end position="809"/>
    </location>
</feature>
<keyword evidence="14" id="KW-1185">Reference proteome</keyword>
<feature type="region of interest" description="Disordered" evidence="10">
    <location>
        <begin position="374"/>
        <end position="458"/>
    </location>
</feature>
<evidence type="ECO:0000256" key="3">
    <source>
        <dbReference type="ARBA" id="ARBA00011048"/>
    </source>
</evidence>
<feature type="compositionally biased region" description="Gly residues" evidence="10">
    <location>
        <begin position="406"/>
        <end position="420"/>
    </location>
</feature>
<keyword evidence="4" id="KW-0285">Flavoprotein</keyword>
<keyword evidence="8" id="KW-0408">Iron</keyword>
<dbReference type="Pfam" id="PF00724">
    <property type="entry name" value="Oxidored_FMN"/>
    <property type="match status" value="2"/>
</dbReference>
<evidence type="ECO:0000256" key="5">
    <source>
        <dbReference type="ARBA" id="ARBA00022643"/>
    </source>
</evidence>
<evidence type="ECO:0000259" key="12">
    <source>
        <dbReference type="Pfam" id="PF07992"/>
    </source>
</evidence>
<comment type="cofactor">
    <cofactor evidence="1">
        <name>FMN</name>
        <dbReference type="ChEBI" id="CHEBI:58210"/>
    </cofactor>
</comment>
<evidence type="ECO:0000256" key="8">
    <source>
        <dbReference type="ARBA" id="ARBA00023004"/>
    </source>
</evidence>
<dbReference type="SUPFAM" id="SSF51395">
    <property type="entry name" value="FMN-linked oxidoreductases"/>
    <property type="match status" value="3"/>
</dbReference>
<comment type="cofactor">
    <cofactor evidence="2">
        <name>[4Fe-4S] cluster</name>
        <dbReference type="ChEBI" id="CHEBI:49883"/>
    </cofactor>
</comment>
<dbReference type="SUPFAM" id="SSF51905">
    <property type="entry name" value="FAD/NAD(P)-binding domain"/>
    <property type="match status" value="2"/>
</dbReference>
<dbReference type="Gene3D" id="3.20.20.70">
    <property type="entry name" value="Aldolase class I"/>
    <property type="match status" value="3"/>
</dbReference>
<keyword evidence="7" id="KW-0560">Oxidoreductase</keyword>